<comment type="caution">
    <text evidence="1">The sequence shown here is derived from an EMBL/GenBank/DDBJ whole genome shotgun (WGS) entry which is preliminary data.</text>
</comment>
<evidence type="ECO:0000313" key="1">
    <source>
        <dbReference type="EMBL" id="PAV93896.1"/>
    </source>
</evidence>
<dbReference type="EMBL" id="LIAE01002676">
    <property type="protein sequence ID" value="PAV93896.1"/>
    <property type="molecule type" value="Genomic_DNA"/>
</dbReference>
<dbReference type="Proteomes" id="UP000218231">
    <property type="component" value="Unassembled WGS sequence"/>
</dbReference>
<reference evidence="1 2" key="1">
    <citation type="journal article" date="2017" name="Curr. Biol.">
        <title>Genome architecture and evolution of a unichromosomal asexual nematode.</title>
        <authorList>
            <person name="Fradin H."/>
            <person name="Zegar C."/>
            <person name="Gutwein M."/>
            <person name="Lucas J."/>
            <person name="Kovtun M."/>
            <person name="Corcoran D."/>
            <person name="Baugh L.R."/>
            <person name="Kiontke K."/>
            <person name="Gunsalus K."/>
            <person name="Fitch D.H."/>
            <person name="Piano F."/>
        </authorList>
    </citation>
    <scope>NUCLEOTIDE SEQUENCE [LARGE SCALE GENOMIC DNA]</scope>
    <source>
        <strain evidence="1">PF1309</strain>
    </source>
</reference>
<evidence type="ECO:0000313" key="2">
    <source>
        <dbReference type="Proteomes" id="UP000218231"/>
    </source>
</evidence>
<name>A0A2A2M634_9BILA</name>
<protein>
    <submittedName>
        <fullName evidence="1">Uncharacterized protein</fullName>
    </submittedName>
</protein>
<accession>A0A2A2M634</accession>
<gene>
    <name evidence="1" type="ORF">WR25_17825</name>
</gene>
<organism evidence="1 2">
    <name type="scientific">Diploscapter pachys</name>
    <dbReference type="NCBI Taxonomy" id="2018661"/>
    <lineage>
        <taxon>Eukaryota</taxon>
        <taxon>Metazoa</taxon>
        <taxon>Ecdysozoa</taxon>
        <taxon>Nematoda</taxon>
        <taxon>Chromadorea</taxon>
        <taxon>Rhabditida</taxon>
        <taxon>Rhabditina</taxon>
        <taxon>Rhabditomorpha</taxon>
        <taxon>Rhabditoidea</taxon>
        <taxon>Rhabditidae</taxon>
        <taxon>Diploscapter</taxon>
    </lineage>
</organism>
<keyword evidence="2" id="KW-1185">Reference proteome</keyword>
<proteinExistence type="predicted"/>
<dbReference type="AlphaFoldDB" id="A0A2A2M634"/>
<sequence>MAETGTCSSGASSSWSSSAAIWMKWRAASRVLGPLPGSGCSGAPNNCTEQVSTAAVPSPSSSCAARSQLCADCRT</sequence>